<feature type="region of interest" description="Disordered" evidence="1">
    <location>
        <begin position="164"/>
        <end position="202"/>
    </location>
</feature>
<dbReference type="InParanoid" id="B0DG66"/>
<evidence type="ECO:0000313" key="3">
    <source>
        <dbReference type="Proteomes" id="UP000001194"/>
    </source>
</evidence>
<dbReference type="EMBL" id="DS547108">
    <property type="protein sequence ID" value="EDR06590.1"/>
    <property type="molecule type" value="Genomic_DNA"/>
</dbReference>
<name>B0DG66_LACBS</name>
<dbReference type="KEGG" id="lbc:LACBIDRAFT_328848"/>
<feature type="compositionally biased region" description="Low complexity" evidence="1">
    <location>
        <begin position="186"/>
        <end position="202"/>
    </location>
</feature>
<accession>B0DG66</accession>
<dbReference type="Proteomes" id="UP000001194">
    <property type="component" value="Unassembled WGS sequence"/>
</dbReference>
<reference evidence="2 3" key="1">
    <citation type="journal article" date="2008" name="Nature">
        <title>The genome of Laccaria bicolor provides insights into mycorrhizal symbiosis.</title>
        <authorList>
            <person name="Martin F."/>
            <person name="Aerts A."/>
            <person name="Ahren D."/>
            <person name="Brun A."/>
            <person name="Danchin E.G.J."/>
            <person name="Duchaussoy F."/>
            <person name="Gibon J."/>
            <person name="Kohler A."/>
            <person name="Lindquist E."/>
            <person name="Pereda V."/>
            <person name="Salamov A."/>
            <person name="Shapiro H.J."/>
            <person name="Wuyts J."/>
            <person name="Blaudez D."/>
            <person name="Buee M."/>
            <person name="Brokstein P."/>
            <person name="Canbaeck B."/>
            <person name="Cohen D."/>
            <person name="Courty P.E."/>
            <person name="Coutinho P.M."/>
            <person name="Delaruelle C."/>
            <person name="Detter J.C."/>
            <person name="Deveau A."/>
            <person name="DiFazio S."/>
            <person name="Duplessis S."/>
            <person name="Fraissinet-Tachet L."/>
            <person name="Lucic E."/>
            <person name="Frey-Klett P."/>
            <person name="Fourrey C."/>
            <person name="Feussner I."/>
            <person name="Gay G."/>
            <person name="Grimwood J."/>
            <person name="Hoegger P.J."/>
            <person name="Jain P."/>
            <person name="Kilaru S."/>
            <person name="Labbe J."/>
            <person name="Lin Y.C."/>
            <person name="Legue V."/>
            <person name="Le Tacon F."/>
            <person name="Marmeisse R."/>
            <person name="Melayah D."/>
            <person name="Montanini B."/>
            <person name="Muratet M."/>
            <person name="Nehls U."/>
            <person name="Niculita-Hirzel H."/>
            <person name="Oudot-Le Secq M.P."/>
            <person name="Peter M."/>
            <person name="Quesneville H."/>
            <person name="Rajashekar B."/>
            <person name="Reich M."/>
            <person name="Rouhier N."/>
            <person name="Schmutz J."/>
            <person name="Yin T."/>
            <person name="Chalot M."/>
            <person name="Henrissat B."/>
            <person name="Kuees U."/>
            <person name="Lucas S."/>
            <person name="Van de Peer Y."/>
            <person name="Podila G.K."/>
            <person name="Polle A."/>
            <person name="Pukkila P.J."/>
            <person name="Richardson P.M."/>
            <person name="Rouze P."/>
            <person name="Sanders I.R."/>
            <person name="Stajich J.E."/>
            <person name="Tunlid A."/>
            <person name="Tuskan G."/>
            <person name="Grigoriev I.V."/>
        </authorList>
    </citation>
    <scope>NUCLEOTIDE SEQUENCE [LARGE SCALE GENOMIC DNA]</scope>
    <source>
        <strain evidence="3">S238N-H82 / ATCC MYA-4686</strain>
    </source>
</reference>
<dbReference type="HOGENOM" id="CLU_1354826_0_0_1"/>
<keyword evidence="3" id="KW-1185">Reference proteome</keyword>
<sequence>MDLDNQPRVVHFFPLSLGNCGMFSPDTRPSLGRGKTTTVQYQGLTRVIAFLIATSVTFRLSEALRLSPSMMSHVRKLGMEKRLDNSSSQHHGRMMFATSLSQFIIVFSVKHQEKTPISTLFPSRAIGTATRTASTGFHTTGFTNIYVNFYYAIQTQDDIPAISSTPPLPLTSQKPSAMTRDVLQSATAGQPATTGATPWSSK</sequence>
<evidence type="ECO:0000256" key="1">
    <source>
        <dbReference type="SAM" id="MobiDB-lite"/>
    </source>
</evidence>
<proteinExistence type="predicted"/>
<dbReference type="RefSeq" id="XP_001882962.1">
    <property type="nucleotide sequence ID" value="XM_001882927.1"/>
</dbReference>
<gene>
    <name evidence="2" type="ORF">LACBIDRAFT_328848</name>
</gene>
<protein>
    <submittedName>
        <fullName evidence="2">Predicted protein</fullName>
    </submittedName>
</protein>
<dbReference type="GeneID" id="6078496"/>
<feature type="compositionally biased region" description="Polar residues" evidence="1">
    <location>
        <begin position="164"/>
        <end position="176"/>
    </location>
</feature>
<organism evidence="3">
    <name type="scientific">Laccaria bicolor (strain S238N-H82 / ATCC MYA-4686)</name>
    <name type="common">Bicoloured deceiver</name>
    <name type="synonym">Laccaria laccata var. bicolor</name>
    <dbReference type="NCBI Taxonomy" id="486041"/>
    <lineage>
        <taxon>Eukaryota</taxon>
        <taxon>Fungi</taxon>
        <taxon>Dikarya</taxon>
        <taxon>Basidiomycota</taxon>
        <taxon>Agaricomycotina</taxon>
        <taxon>Agaricomycetes</taxon>
        <taxon>Agaricomycetidae</taxon>
        <taxon>Agaricales</taxon>
        <taxon>Agaricineae</taxon>
        <taxon>Hydnangiaceae</taxon>
        <taxon>Laccaria</taxon>
    </lineage>
</organism>
<dbReference type="AlphaFoldDB" id="B0DG66"/>
<evidence type="ECO:0000313" key="2">
    <source>
        <dbReference type="EMBL" id="EDR06590.1"/>
    </source>
</evidence>